<dbReference type="PROSITE" id="PS50075">
    <property type="entry name" value="CARRIER"/>
    <property type="match status" value="1"/>
</dbReference>
<comment type="function">
    <text evidence="14">Carrier of the growing fatty acid chain in fatty acid biosynthesis.</text>
</comment>
<evidence type="ECO:0000256" key="14">
    <source>
        <dbReference type="RuleBase" id="RU000722"/>
    </source>
</evidence>
<keyword evidence="8" id="KW-0276">Fatty acid metabolism</keyword>
<dbReference type="Gene3D" id="1.10.1200.10">
    <property type="entry name" value="ACP-like"/>
    <property type="match status" value="1"/>
</dbReference>
<dbReference type="NCBIfam" id="TIGR00517">
    <property type="entry name" value="acyl_carrier"/>
    <property type="match status" value="1"/>
</dbReference>
<dbReference type="InterPro" id="IPR036736">
    <property type="entry name" value="ACP-like_sf"/>
</dbReference>
<keyword evidence="10" id="KW-0249">Electron transport</keyword>
<dbReference type="Proteomes" id="UP000271241">
    <property type="component" value="Unassembled WGS sequence"/>
</dbReference>
<dbReference type="GO" id="GO:0000036">
    <property type="term" value="F:acyl carrier activity"/>
    <property type="evidence" value="ECO:0007669"/>
    <property type="project" value="TreeGrafter"/>
</dbReference>
<evidence type="ECO:0000256" key="1">
    <source>
        <dbReference type="ARBA" id="ARBA00004173"/>
    </source>
</evidence>
<gene>
    <name evidence="16" type="ORF">THASP1DRAFT_12089</name>
</gene>
<evidence type="ECO:0000256" key="3">
    <source>
        <dbReference type="ARBA" id="ARBA00010930"/>
    </source>
</evidence>
<sequence>MNFSSLRPAGHSLTRAIQRRAAPVSASMFARWYAASGLSREQIEERVLHVVKGFDGVKAEVVTPAAHFSKDLQMDSLDTVELVMMIENEFSVEIPDEDADAIQTVKQAVDYIATRDDAS</sequence>
<evidence type="ECO:0000256" key="11">
    <source>
        <dbReference type="ARBA" id="ARBA00023098"/>
    </source>
</evidence>
<dbReference type="GO" id="GO:0000035">
    <property type="term" value="F:acyl binding"/>
    <property type="evidence" value="ECO:0007669"/>
    <property type="project" value="TreeGrafter"/>
</dbReference>
<organism evidence="16 17">
    <name type="scientific">Thamnocephalis sphaerospora</name>
    <dbReference type="NCBI Taxonomy" id="78915"/>
    <lineage>
        <taxon>Eukaryota</taxon>
        <taxon>Fungi</taxon>
        <taxon>Fungi incertae sedis</taxon>
        <taxon>Zoopagomycota</taxon>
        <taxon>Zoopagomycotina</taxon>
        <taxon>Zoopagomycetes</taxon>
        <taxon>Zoopagales</taxon>
        <taxon>Sigmoideomycetaceae</taxon>
        <taxon>Thamnocephalis</taxon>
    </lineage>
</organism>
<evidence type="ECO:0000313" key="16">
    <source>
        <dbReference type="EMBL" id="RKP11036.1"/>
    </source>
</evidence>
<accession>A0A4P9XXD9</accession>
<dbReference type="STRING" id="78915.A0A4P9XXD9"/>
<evidence type="ECO:0000256" key="13">
    <source>
        <dbReference type="ARBA" id="ARBA00023160"/>
    </source>
</evidence>
<dbReference type="InterPro" id="IPR006162">
    <property type="entry name" value="Ppantetheine_attach_site"/>
</dbReference>
<feature type="domain" description="Carrier" evidence="15">
    <location>
        <begin position="38"/>
        <end position="116"/>
    </location>
</feature>
<evidence type="ECO:0000256" key="10">
    <source>
        <dbReference type="ARBA" id="ARBA00022982"/>
    </source>
</evidence>
<dbReference type="EMBL" id="KZ992429">
    <property type="protein sequence ID" value="RKP11036.1"/>
    <property type="molecule type" value="Genomic_DNA"/>
</dbReference>
<evidence type="ECO:0000256" key="4">
    <source>
        <dbReference type="ARBA" id="ARBA00022448"/>
    </source>
</evidence>
<dbReference type="InterPro" id="IPR003231">
    <property type="entry name" value="ACP"/>
</dbReference>
<dbReference type="FunFam" id="1.10.1200.10:FF:000003">
    <property type="entry name" value="Acyl carrier protein"/>
    <property type="match status" value="1"/>
</dbReference>
<dbReference type="HAMAP" id="MF_01217">
    <property type="entry name" value="Acyl_carrier"/>
    <property type="match status" value="1"/>
</dbReference>
<name>A0A4P9XXD9_9FUNG</name>
<keyword evidence="12" id="KW-0496">Mitochondrion</keyword>
<dbReference type="Pfam" id="PF00550">
    <property type="entry name" value="PP-binding"/>
    <property type="match status" value="1"/>
</dbReference>
<dbReference type="GO" id="GO:0099128">
    <property type="term" value="C:mitochondrial [2Fe-2S] assembly complex"/>
    <property type="evidence" value="ECO:0007669"/>
    <property type="project" value="UniProtKB-ARBA"/>
</dbReference>
<dbReference type="OrthoDB" id="448946at2759"/>
<comment type="subcellular location">
    <subcellularLocation>
        <location evidence="1">Mitochondrion</location>
    </subcellularLocation>
</comment>
<dbReference type="AlphaFoldDB" id="A0A4P9XXD9"/>
<evidence type="ECO:0000256" key="9">
    <source>
        <dbReference type="ARBA" id="ARBA00022946"/>
    </source>
</evidence>
<dbReference type="PANTHER" id="PTHR20863:SF28">
    <property type="entry name" value="ACYL CARRIER PROTEIN, MITOCHONDRIAL"/>
    <property type="match status" value="1"/>
</dbReference>
<keyword evidence="9" id="KW-0809">Transit peptide</keyword>
<reference evidence="17" key="1">
    <citation type="journal article" date="2018" name="Nat. Microbiol.">
        <title>Leveraging single-cell genomics to expand the fungal tree of life.</title>
        <authorList>
            <person name="Ahrendt S.R."/>
            <person name="Quandt C.A."/>
            <person name="Ciobanu D."/>
            <person name="Clum A."/>
            <person name="Salamov A."/>
            <person name="Andreopoulos B."/>
            <person name="Cheng J.F."/>
            <person name="Woyke T."/>
            <person name="Pelin A."/>
            <person name="Henrissat B."/>
            <person name="Reynolds N.K."/>
            <person name="Benny G.L."/>
            <person name="Smith M.E."/>
            <person name="James T.Y."/>
            <person name="Grigoriev I.V."/>
        </authorList>
    </citation>
    <scope>NUCLEOTIDE SEQUENCE [LARGE SCALE GENOMIC DNA]</scope>
    <source>
        <strain evidence="17">RSA 1356</strain>
    </source>
</reference>
<protein>
    <recommendedName>
        <fullName evidence="14">Acyl carrier protein</fullName>
    </recommendedName>
</protein>
<keyword evidence="5 14" id="KW-0596">Phosphopantetheine</keyword>
<keyword evidence="11" id="KW-0443">Lipid metabolism</keyword>
<keyword evidence="17" id="KW-1185">Reference proteome</keyword>
<dbReference type="NCBIfam" id="NF002148">
    <property type="entry name" value="PRK00982.1-2"/>
    <property type="match status" value="1"/>
</dbReference>
<evidence type="ECO:0000256" key="5">
    <source>
        <dbReference type="ARBA" id="ARBA00022450"/>
    </source>
</evidence>
<dbReference type="PROSITE" id="PS00012">
    <property type="entry name" value="PHOSPHOPANTETHEINE"/>
    <property type="match status" value="1"/>
</dbReference>
<evidence type="ECO:0000256" key="2">
    <source>
        <dbReference type="ARBA" id="ARBA00005194"/>
    </source>
</evidence>
<keyword evidence="13 14" id="KW-0275">Fatty acid biosynthesis</keyword>
<evidence type="ECO:0000256" key="6">
    <source>
        <dbReference type="ARBA" id="ARBA00022516"/>
    </source>
</evidence>
<proteinExistence type="inferred from homology"/>
<dbReference type="InterPro" id="IPR009081">
    <property type="entry name" value="PP-bd_ACP"/>
</dbReference>
<evidence type="ECO:0000259" key="15">
    <source>
        <dbReference type="PROSITE" id="PS50075"/>
    </source>
</evidence>
<evidence type="ECO:0000256" key="8">
    <source>
        <dbReference type="ARBA" id="ARBA00022832"/>
    </source>
</evidence>
<evidence type="ECO:0000256" key="12">
    <source>
        <dbReference type="ARBA" id="ARBA00023128"/>
    </source>
</evidence>
<comment type="pathway">
    <text evidence="2">Lipid metabolism; fatty acid biosynthesis.</text>
</comment>
<keyword evidence="7" id="KW-0597">Phosphoprotein</keyword>
<evidence type="ECO:0000313" key="17">
    <source>
        <dbReference type="Proteomes" id="UP000271241"/>
    </source>
</evidence>
<keyword evidence="6 14" id="KW-0444">Lipid biosynthesis</keyword>
<keyword evidence="4" id="KW-0813">Transport</keyword>
<comment type="similarity">
    <text evidence="3">Belongs to the acyl carrier protein (ACP) family.</text>
</comment>
<dbReference type="SUPFAM" id="SSF47336">
    <property type="entry name" value="ACP-like"/>
    <property type="match status" value="1"/>
</dbReference>
<dbReference type="PANTHER" id="PTHR20863">
    <property type="entry name" value="ACYL CARRIER PROTEIN"/>
    <property type="match status" value="1"/>
</dbReference>
<evidence type="ECO:0000256" key="7">
    <source>
        <dbReference type="ARBA" id="ARBA00022553"/>
    </source>
</evidence>